<keyword evidence="1" id="KW-1133">Transmembrane helix</keyword>
<keyword evidence="3" id="KW-1185">Reference proteome</keyword>
<feature type="transmembrane region" description="Helical" evidence="1">
    <location>
        <begin position="164"/>
        <end position="187"/>
    </location>
</feature>
<comment type="caution">
    <text evidence="2">The sequence shown here is derived from an EMBL/GenBank/DDBJ whole genome shotgun (WGS) entry which is preliminary data.</text>
</comment>
<evidence type="ECO:0000313" key="3">
    <source>
        <dbReference type="Proteomes" id="UP000076276"/>
    </source>
</evidence>
<feature type="transmembrane region" description="Helical" evidence="1">
    <location>
        <begin position="136"/>
        <end position="158"/>
    </location>
</feature>
<accession>A0A151XYD1</accession>
<reference evidence="2 3" key="1">
    <citation type="submission" date="2016-03" db="EMBL/GenBank/DDBJ databases">
        <title>Acinetobacter genomospecies 28 strain ANC 4149.</title>
        <authorList>
            <person name="Radolfova-Krizova L."/>
            <person name="Nemec A."/>
        </authorList>
    </citation>
    <scope>NUCLEOTIDE SEQUENCE [LARGE SCALE GENOMIC DNA]</scope>
    <source>
        <strain evidence="2 3">ANC 4149</strain>
    </source>
</reference>
<evidence type="ECO:0000313" key="2">
    <source>
        <dbReference type="EMBL" id="KYQ70832.1"/>
    </source>
</evidence>
<gene>
    <name evidence="2" type="ORF">AZH43_17250</name>
</gene>
<protein>
    <submittedName>
        <fullName evidence="2">Uncharacterized protein</fullName>
    </submittedName>
</protein>
<dbReference type="RefSeq" id="WP_067671403.1">
    <property type="nucleotide sequence ID" value="NZ_CBCSIK010000012.1"/>
</dbReference>
<dbReference type="EMBL" id="LUAW01000043">
    <property type="protein sequence ID" value="KYQ70832.1"/>
    <property type="molecule type" value="Genomic_DNA"/>
</dbReference>
<name>A0A151XYD1_9GAMM</name>
<sequence>MEIDWKLAAPIAGIIIAIITLFLKRHEITSLKHKKISDRLASSIQYFEKYYERGQTNQLVLDRAAQDLAKSPNVDHNLANKLIELHQNYLINFDRMIFLFDDGIQYISYKKGQALNLSKDLLIKPFLYLSPTPRRYVFMAGYFIFAFFGGMLFLVVINSTGIQAVINVAFLVISLAFIALALLCLVLEDRLKNASDFIKELKEADEKYKAMERPRTIILLSGNNKKF</sequence>
<feature type="transmembrane region" description="Helical" evidence="1">
    <location>
        <begin position="6"/>
        <end position="23"/>
    </location>
</feature>
<proteinExistence type="predicted"/>
<organism evidence="2 3">
    <name type="scientific">Acinetobacter pragensis</name>
    <dbReference type="NCBI Taxonomy" id="1806892"/>
    <lineage>
        <taxon>Bacteria</taxon>
        <taxon>Pseudomonadati</taxon>
        <taxon>Pseudomonadota</taxon>
        <taxon>Gammaproteobacteria</taxon>
        <taxon>Moraxellales</taxon>
        <taxon>Moraxellaceae</taxon>
        <taxon>Acinetobacter</taxon>
    </lineage>
</organism>
<evidence type="ECO:0000256" key="1">
    <source>
        <dbReference type="SAM" id="Phobius"/>
    </source>
</evidence>
<dbReference type="OrthoDB" id="6687968at2"/>
<keyword evidence="1" id="KW-0812">Transmembrane</keyword>
<dbReference type="STRING" id="1806892.AZH43_17250"/>
<dbReference type="AlphaFoldDB" id="A0A151XYD1"/>
<dbReference type="Proteomes" id="UP000076276">
    <property type="component" value="Unassembled WGS sequence"/>
</dbReference>
<keyword evidence="1" id="KW-0472">Membrane</keyword>